<dbReference type="InterPro" id="IPR006912">
    <property type="entry name" value="Harbinger_derived_prot"/>
</dbReference>
<protein>
    <submittedName>
        <fullName evidence="1">Uncharacterized protein</fullName>
    </submittedName>
</protein>
<evidence type="ECO:0000313" key="1">
    <source>
        <dbReference type="EMBL" id="GEU68014.1"/>
    </source>
</evidence>
<reference evidence="1" key="1">
    <citation type="journal article" date="2019" name="Sci. Rep.">
        <title>Draft genome of Tanacetum cinerariifolium, the natural source of mosquito coil.</title>
        <authorList>
            <person name="Yamashiro T."/>
            <person name="Shiraishi A."/>
            <person name="Satake H."/>
            <person name="Nakayama K."/>
        </authorList>
    </citation>
    <scope>NUCLEOTIDE SEQUENCE</scope>
</reference>
<accession>A0A6L2M5Y5</accession>
<comment type="caution">
    <text evidence="1">The sequence shown here is derived from an EMBL/GenBank/DDBJ whole genome shotgun (WGS) entry which is preliminary data.</text>
</comment>
<dbReference type="PANTHER" id="PTHR47150">
    <property type="entry name" value="OS12G0169200 PROTEIN"/>
    <property type="match status" value="1"/>
</dbReference>
<dbReference type="AlphaFoldDB" id="A0A6L2M5Y5"/>
<name>A0A6L2M5Y5_TANCI</name>
<dbReference type="Pfam" id="PF04827">
    <property type="entry name" value="Plant_tran"/>
    <property type="match status" value="1"/>
</dbReference>
<gene>
    <name evidence="1" type="ORF">Tci_039992</name>
</gene>
<organism evidence="1">
    <name type="scientific">Tanacetum cinerariifolium</name>
    <name type="common">Dalmatian daisy</name>
    <name type="synonym">Chrysanthemum cinerariifolium</name>
    <dbReference type="NCBI Taxonomy" id="118510"/>
    <lineage>
        <taxon>Eukaryota</taxon>
        <taxon>Viridiplantae</taxon>
        <taxon>Streptophyta</taxon>
        <taxon>Embryophyta</taxon>
        <taxon>Tracheophyta</taxon>
        <taxon>Spermatophyta</taxon>
        <taxon>Magnoliopsida</taxon>
        <taxon>eudicotyledons</taxon>
        <taxon>Gunneridae</taxon>
        <taxon>Pentapetalae</taxon>
        <taxon>asterids</taxon>
        <taxon>campanulids</taxon>
        <taxon>Asterales</taxon>
        <taxon>Asteraceae</taxon>
        <taxon>Asteroideae</taxon>
        <taxon>Anthemideae</taxon>
        <taxon>Anthemidinae</taxon>
        <taxon>Tanacetum</taxon>
    </lineage>
</organism>
<dbReference type="PANTHER" id="PTHR47150:SF5">
    <property type="entry name" value="OS07G0546750 PROTEIN"/>
    <property type="match status" value="1"/>
</dbReference>
<proteinExistence type="predicted"/>
<sequence>MNQNNNDDDERRLTVFKINEETDVYFYEQACAYHEQLEQEENCLRLTRNLIYRDREGTEEQLMANYFDDHCRMSLNVIMKFIAAICQLAYGTTPDVFDEYLQMSANNDINVLDNSLLFNDILDDKSLVAPYVVNGVGFEKGYHLANGIFPQWANFMKSFTVVNDVKHAYFKKRQESARKMSNVLLVFSKDVRE</sequence>
<dbReference type="EMBL" id="BKCJ010005670">
    <property type="protein sequence ID" value="GEU68014.1"/>
    <property type="molecule type" value="Genomic_DNA"/>
</dbReference>